<dbReference type="Proteomes" id="UP000005240">
    <property type="component" value="Unassembled WGS sequence"/>
</dbReference>
<protein>
    <submittedName>
        <fullName evidence="1 2">Uncharacterized protein</fullName>
    </submittedName>
</protein>
<organism evidence="1">
    <name type="scientific">Puccinia triticina (isolate 1-1 / race 1 (BBBD))</name>
    <name type="common">Brown leaf rust fungus</name>
    <dbReference type="NCBI Taxonomy" id="630390"/>
    <lineage>
        <taxon>Eukaryota</taxon>
        <taxon>Fungi</taxon>
        <taxon>Dikarya</taxon>
        <taxon>Basidiomycota</taxon>
        <taxon>Pucciniomycotina</taxon>
        <taxon>Pucciniomycetes</taxon>
        <taxon>Pucciniales</taxon>
        <taxon>Pucciniaceae</taxon>
        <taxon>Puccinia</taxon>
    </lineage>
</organism>
<dbReference type="EnsemblFungi" id="PTTG_30827-t43_1">
    <property type="protein sequence ID" value="PTTG_30827-t43_1-p1"/>
    <property type="gene ID" value="PTTG_30827"/>
</dbReference>
<dbReference type="AlphaFoldDB" id="A0A180FX80"/>
<reference evidence="2" key="4">
    <citation type="submission" date="2025-05" db="UniProtKB">
        <authorList>
            <consortium name="EnsemblFungi"/>
        </authorList>
    </citation>
    <scope>IDENTIFICATION</scope>
    <source>
        <strain evidence="2">isolate 1-1 / race 1 (BBBD)</strain>
    </source>
</reference>
<sequence length="117" mass="13118">MAVNEGSVGSDEGILLSHMVYLLGNESGFEDSDDEMSEDQGSILMDINANHCPPPVEDIPVTPDAPRMQFCPEPPLPMLDLIYALRAAHEINEALAFAGDWFWVFYGRNQYPYDTMY</sequence>
<gene>
    <name evidence="1" type="ORF">PTTG_30827</name>
</gene>
<reference evidence="2 3" key="3">
    <citation type="journal article" date="2017" name="G3 (Bethesda)">
        <title>Comparative analysis highlights variable genome content of wheat rusts and divergence of the mating loci.</title>
        <authorList>
            <person name="Cuomo C.A."/>
            <person name="Bakkeren G."/>
            <person name="Khalil H.B."/>
            <person name="Panwar V."/>
            <person name="Joly D."/>
            <person name="Linning R."/>
            <person name="Sakthikumar S."/>
            <person name="Song X."/>
            <person name="Adiconis X."/>
            <person name="Fan L."/>
            <person name="Goldberg J.M."/>
            <person name="Levin J.Z."/>
            <person name="Young S."/>
            <person name="Zeng Q."/>
            <person name="Anikster Y."/>
            <person name="Bruce M."/>
            <person name="Wang M."/>
            <person name="Yin C."/>
            <person name="McCallum B."/>
            <person name="Szabo L.J."/>
            <person name="Hulbert S."/>
            <person name="Chen X."/>
            <person name="Fellers J.P."/>
        </authorList>
    </citation>
    <scope>NUCLEOTIDE SEQUENCE</scope>
    <source>
        <strain evidence="3">Isolate 1-1 / race 1 (BBBD)</strain>
        <strain evidence="2">isolate 1-1 / race 1 (BBBD)</strain>
    </source>
</reference>
<reference evidence="1" key="1">
    <citation type="submission" date="2009-11" db="EMBL/GenBank/DDBJ databases">
        <authorList>
            <consortium name="The Broad Institute Genome Sequencing Platform"/>
            <person name="Ward D."/>
            <person name="Feldgarden M."/>
            <person name="Earl A."/>
            <person name="Young S.K."/>
            <person name="Zeng Q."/>
            <person name="Koehrsen M."/>
            <person name="Alvarado L."/>
            <person name="Berlin A."/>
            <person name="Bochicchio J."/>
            <person name="Borenstein D."/>
            <person name="Chapman S.B."/>
            <person name="Chen Z."/>
            <person name="Engels R."/>
            <person name="Freedman E."/>
            <person name="Gellesch M."/>
            <person name="Goldberg J."/>
            <person name="Griggs A."/>
            <person name="Gujja S."/>
            <person name="Heilman E."/>
            <person name="Heiman D."/>
            <person name="Hepburn T."/>
            <person name="Howarth C."/>
            <person name="Jen D."/>
            <person name="Larson L."/>
            <person name="Lewis B."/>
            <person name="Mehta T."/>
            <person name="Park D."/>
            <person name="Pearson M."/>
            <person name="Roberts A."/>
            <person name="Saif S."/>
            <person name="Shea T."/>
            <person name="Shenoy N."/>
            <person name="Sisk P."/>
            <person name="Stolte C."/>
            <person name="Sykes S."/>
            <person name="Thomson T."/>
            <person name="Walk T."/>
            <person name="White J."/>
            <person name="Yandava C."/>
            <person name="Izard J."/>
            <person name="Baranova O.V."/>
            <person name="Blanton J.M."/>
            <person name="Tanner A.C."/>
            <person name="Dewhirst F.E."/>
            <person name="Haas B."/>
            <person name="Nusbaum C."/>
            <person name="Birren B."/>
        </authorList>
    </citation>
    <scope>NUCLEOTIDE SEQUENCE [LARGE SCALE GENOMIC DNA]</scope>
    <source>
        <strain evidence="1">1-1 BBBD Race 1</strain>
    </source>
</reference>
<dbReference type="EMBL" id="ADAS02007601">
    <property type="protein sequence ID" value="OAV85060.1"/>
    <property type="molecule type" value="Genomic_DNA"/>
</dbReference>
<evidence type="ECO:0000313" key="3">
    <source>
        <dbReference type="Proteomes" id="UP000005240"/>
    </source>
</evidence>
<reference evidence="1" key="2">
    <citation type="submission" date="2016-05" db="EMBL/GenBank/DDBJ databases">
        <title>Comparative analysis highlights variable genome content of wheat rusts and divergence of the mating loci.</title>
        <authorList>
            <person name="Cuomo C.A."/>
            <person name="Bakkeren G."/>
            <person name="Szabo L."/>
            <person name="Khalil H."/>
            <person name="Joly D."/>
            <person name="Goldberg J."/>
            <person name="Young S."/>
            <person name="Zeng Q."/>
            <person name="Fellers J."/>
        </authorList>
    </citation>
    <scope>NUCLEOTIDE SEQUENCE [LARGE SCALE GENOMIC DNA]</scope>
    <source>
        <strain evidence="1">1-1 BBBD Race 1</strain>
    </source>
</reference>
<accession>A0A180FX80</accession>
<keyword evidence="3" id="KW-1185">Reference proteome</keyword>
<dbReference type="VEuPathDB" id="FungiDB:PTTG_30827"/>
<evidence type="ECO:0000313" key="2">
    <source>
        <dbReference type="EnsemblFungi" id="PTTG_30827-t43_1-p1"/>
    </source>
</evidence>
<name>A0A180FX80_PUCT1</name>
<proteinExistence type="predicted"/>
<evidence type="ECO:0000313" key="1">
    <source>
        <dbReference type="EMBL" id="OAV85060.1"/>
    </source>
</evidence>